<name>A0A9F7TGP6_ICTPU</name>
<proteinExistence type="predicted"/>
<dbReference type="InterPro" id="IPR023346">
    <property type="entry name" value="Lysozyme-like_dom_sf"/>
</dbReference>
<dbReference type="SUPFAM" id="SSF53955">
    <property type="entry name" value="Lysozyme-like"/>
    <property type="match status" value="1"/>
</dbReference>
<feature type="compositionally biased region" description="Acidic residues" evidence="4">
    <location>
        <begin position="271"/>
        <end position="281"/>
    </location>
</feature>
<dbReference type="GO" id="GO:0031640">
    <property type="term" value="P:killing of cells of another organism"/>
    <property type="evidence" value="ECO:0007669"/>
    <property type="project" value="UniProtKB-KW"/>
</dbReference>
<dbReference type="EC" id="3.2.1.17" evidence="1"/>
<dbReference type="GO" id="GO:0042742">
    <property type="term" value="P:defense response to bacterium"/>
    <property type="evidence" value="ECO:0007669"/>
    <property type="project" value="UniProtKB-KW"/>
</dbReference>
<feature type="region of interest" description="Disordered" evidence="4">
    <location>
        <begin position="82"/>
        <end position="301"/>
    </location>
</feature>
<dbReference type="PANTHER" id="PTHR11407:SF63">
    <property type="entry name" value="LYSOZYME C"/>
    <property type="match status" value="1"/>
</dbReference>
<evidence type="ECO:0000256" key="5">
    <source>
        <dbReference type="SAM" id="SignalP"/>
    </source>
</evidence>
<organism evidence="7 8">
    <name type="scientific">Ictalurus punctatus</name>
    <name type="common">Channel catfish</name>
    <name type="synonym">Silurus punctatus</name>
    <dbReference type="NCBI Taxonomy" id="7998"/>
    <lineage>
        <taxon>Eukaryota</taxon>
        <taxon>Metazoa</taxon>
        <taxon>Chordata</taxon>
        <taxon>Craniata</taxon>
        <taxon>Vertebrata</taxon>
        <taxon>Euteleostomi</taxon>
        <taxon>Actinopterygii</taxon>
        <taxon>Neopterygii</taxon>
        <taxon>Teleostei</taxon>
        <taxon>Ostariophysi</taxon>
        <taxon>Siluriformes</taxon>
        <taxon>Ictaluridae</taxon>
        <taxon>Ictalurus</taxon>
    </lineage>
</organism>
<feature type="signal peptide" evidence="5">
    <location>
        <begin position="1"/>
        <end position="25"/>
    </location>
</feature>
<evidence type="ECO:0000256" key="2">
    <source>
        <dbReference type="ARBA" id="ARBA00022638"/>
    </source>
</evidence>
<feature type="compositionally biased region" description="Acidic residues" evidence="4">
    <location>
        <begin position="98"/>
        <end position="108"/>
    </location>
</feature>
<evidence type="ECO:0000256" key="1">
    <source>
        <dbReference type="ARBA" id="ARBA00012732"/>
    </source>
</evidence>
<evidence type="ECO:0000313" key="7">
    <source>
        <dbReference type="Proteomes" id="UP000221080"/>
    </source>
</evidence>
<reference evidence="7" key="1">
    <citation type="journal article" date="2016" name="Nat. Commun.">
        <title>The channel catfish genome sequence provides insights into the evolution of scale formation in teleosts.</title>
        <authorList>
            <person name="Liu Z."/>
            <person name="Liu S."/>
            <person name="Yao J."/>
            <person name="Bao L."/>
            <person name="Zhang J."/>
            <person name="Li Y."/>
            <person name="Jiang C."/>
            <person name="Sun L."/>
            <person name="Wang R."/>
            <person name="Zhang Y."/>
            <person name="Zhou T."/>
            <person name="Zeng Q."/>
            <person name="Fu Q."/>
            <person name="Gao S."/>
            <person name="Li N."/>
            <person name="Koren S."/>
            <person name="Jiang Y."/>
            <person name="Zimin A."/>
            <person name="Xu P."/>
            <person name="Phillippy A.M."/>
            <person name="Geng X."/>
            <person name="Song L."/>
            <person name="Sun F."/>
            <person name="Li C."/>
            <person name="Wang X."/>
            <person name="Chen A."/>
            <person name="Jin Y."/>
            <person name="Yuan Z."/>
            <person name="Yang Y."/>
            <person name="Tan S."/>
            <person name="Peatman E."/>
            <person name="Lu J."/>
            <person name="Qin Z."/>
            <person name="Dunham R."/>
            <person name="Li Z."/>
            <person name="Sonstegard T."/>
            <person name="Feng J."/>
            <person name="Danzmann R.G."/>
            <person name="Schroeder S."/>
            <person name="Scheffler B."/>
            <person name="Duke M.V."/>
            <person name="Ballard L."/>
            <person name="Kucuktas H."/>
            <person name="Kaltenboeck L."/>
            <person name="Liu H."/>
            <person name="Armbruster J."/>
            <person name="Xie Y."/>
            <person name="Kirby M.L."/>
            <person name="Tian Y."/>
            <person name="Flanagan M.E."/>
            <person name="Mu W."/>
            <person name="Waldbieser G.C."/>
        </authorList>
    </citation>
    <scope>NUCLEOTIDE SEQUENCE [LARGE SCALE GENOMIC DNA]</scope>
    <source>
        <strain evidence="7">SDA103</strain>
    </source>
</reference>
<evidence type="ECO:0000256" key="4">
    <source>
        <dbReference type="SAM" id="MobiDB-lite"/>
    </source>
</evidence>
<dbReference type="Gene3D" id="1.10.530.10">
    <property type="match status" value="2"/>
</dbReference>
<evidence type="ECO:0000259" key="6">
    <source>
        <dbReference type="PROSITE" id="PS00128"/>
    </source>
</evidence>
<dbReference type="KEGG" id="ipu:108258947"/>
<keyword evidence="7" id="KW-1185">Reference proteome</keyword>
<feature type="compositionally biased region" description="Polar residues" evidence="4">
    <location>
        <begin position="139"/>
        <end position="155"/>
    </location>
</feature>
<reference evidence="8" key="2">
    <citation type="submission" date="2025-08" db="UniProtKB">
        <authorList>
            <consortium name="RefSeq"/>
        </authorList>
    </citation>
    <scope>IDENTIFICATION</scope>
    <source>
        <tissue evidence="8">Blood</tissue>
    </source>
</reference>
<dbReference type="Pfam" id="PF00062">
    <property type="entry name" value="Lys"/>
    <property type="match status" value="1"/>
</dbReference>
<feature type="domain" description="Glycosyl hydrolases family 22 (GH22)" evidence="6">
    <location>
        <begin position="332"/>
        <end position="350"/>
    </location>
</feature>
<dbReference type="GO" id="GO:0003796">
    <property type="term" value="F:lysozyme activity"/>
    <property type="evidence" value="ECO:0007669"/>
    <property type="project" value="UniProtKB-EC"/>
</dbReference>
<feature type="chain" id="PRO_5039922183" description="lysozyme" evidence="5">
    <location>
        <begin position="26"/>
        <end position="396"/>
    </location>
</feature>
<dbReference type="InterPro" id="IPR019799">
    <property type="entry name" value="Glyco_hydro_22_CS"/>
</dbReference>
<keyword evidence="2" id="KW-0081">Bacteriolytic enzyme</keyword>
<dbReference type="PROSITE" id="PS00128">
    <property type="entry name" value="GLYCOSYL_HYDROL_F22_1"/>
    <property type="match status" value="1"/>
</dbReference>
<keyword evidence="3" id="KW-1015">Disulfide bond</keyword>
<keyword evidence="2" id="KW-0929">Antimicrobial</keyword>
<sequence length="396" mass="42927">MKVRVGVEMLAALVVLFLALGASDGVVMNKCELGDKLNSTLPENLLDQITDLVAKIVCHVELSSHFNTSAINHVIGPNVHSFIRGGRGGRKGRSAESSSEESSEEDSDSSSGEGRRKRSTSTSSSEESSEEDIKVPKPNFNSSTVHPVTRPQGTNSSSRHGHRGRKGRSAESSSEESSEEDIKVPKPNFNSSTVHPVTRPQGTNSSSRHGHRGRKGRSAESSSEESSEEDIKVPKPNFNSSTVHPVTRPQGTNSSSRHGHRGRKGRSAESSSEESSEEDSDSSSGEGRRKRSTLRSSSEESSERNMWTLYGLFQLPDRIACTSGSEPSLNLCSMACDSLIDDNITDDIACVETILNKMLSAANNPGPNKALFNKLYANFFQKECKNVEDLAYFSTC</sequence>
<dbReference type="InterPro" id="IPR001916">
    <property type="entry name" value="Glyco_hydro_22"/>
</dbReference>
<accession>A0A9F7TGP6</accession>
<dbReference type="GeneID" id="108258947"/>
<gene>
    <name evidence="8" type="primary">LOC108258947</name>
</gene>
<protein>
    <recommendedName>
        <fullName evidence="1">lysozyme</fullName>
        <ecNumber evidence="1">3.2.1.17</ecNumber>
    </recommendedName>
</protein>
<keyword evidence="5" id="KW-0732">Signal</keyword>
<dbReference type="Proteomes" id="UP000221080">
    <property type="component" value="Chromosome 26"/>
</dbReference>
<dbReference type="OrthoDB" id="17373at2759"/>
<dbReference type="RefSeq" id="XP_053532216.1">
    <property type="nucleotide sequence ID" value="XM_053676241.1"/>
</dbReference>
<feature type="compositionally biased region" description="Polar residues" evidence="4">
    <location>
        <begin position="188"/>
        <end position="204"/>
    </location>
</feature>
<dbReference type="PROSITE" id="PS51348">
    <property type="entry name" value="GLYCOSYL_HYDROL_F22_2"/>
    <property type="match status" value="1"/>
</dbReference>
<dbReference type="AlphaFoldDB" id="A0A9F7TGP6"/>
<dbReference type="PANTHER" id="PTHR11407">
    <property type="entry name" value="LYSOZYME C"/>
    <property type="match status" value="1"/>
</dbReference>
<evidence type="ECO:0000256" key="3">
    <source>
        <dbReference type="ARBA" id="ARBA00023157"/>
    </source>
</evidence>
<feature type="compositionally biased region" description="Polar residues" evidence="4">
    <location>
        <begin position="237"/>
        <end position="253"/>
    </location>
</feature>
<evidence type="ECO:0000313" key="8">
    <source>
        <dbReference type="RefSeq" id="XP_053532216.1"/>
    </source>
</evidence>